<protein>
    <submittedName>
        <fullName evidence="1">Uncharacterized protein</fullName>
    </submittedName>
</protein>
<accession>A0AA49X397</accession>
<proteinExistence type="predicted"/>
<name>A0AA49X397_9VIRU</name>
<organism evidence="1">
    <name type="scientific">Firmicutes phage HS16</name>
    <dbReference type="NCBI Taxonomy" id="3056394"/>
    <lineage>
        <taxon>Viruses</taxon>
    </lineage>
</organism>
<dbReference type="EMBL" id="OQ890324">
    <property type="protein sequence ID" value="WLJ26283.1"/>
    <property type="molecule type" value="Genomic_DNA"/>
</dbReference>
<reference evidence="1" key="1">
    <citation type="submission" date="2023-04" db="EMBL/GenBank/DDBJ databases">
        <title>The human skin virome in hidradenitis suppurativa patients.</title>
        <authorList>
            <person name="Jansen D."/>
        </authorList>
    </citation>
    <scope>NUCLEOTIDE SEQUENCE</scope>
    <source>
        <strain evidence="1">VC4_HSPhageA</strain>
    </source>
</reference>
<evidence type="ECO:0000313" key="1">
    <source>
        <dbReference type="EMBL" id="WLJ26283.1"/>
    </source>
</evidence>
<sequence>MLKFSKYNILLTIRRLLGVLIILMGGYLAALFCIKFIFYILYAGTTLIDSFFKFLVR</sequence>